<comment type="caution">
    <text evidence="1">The sequence shown here is derived from an EMBL/GenBank/DDBJ whole genome shotgun (WGS) entry which is preliminary data.</text>
</comment>
<protein>
    <submittedName>
        <fullName evidence="1">Uncharacterized protein</fullName>
    </submittedName>
</protein>
<dbReference type="AlphaFoldDB" id="D3ATI4"/>
<evidence type="ECO:0000313" key="2">
    <source>
        <dbReference type="Proteomes" id="UP000004968"/>
    </source>
</evidence>
<reference evidence="1 2" key="1">
    <citation type="submission" date="2010-01" db="EMBL/GenBank/DDBJ databases">
        <authorList>
            <person name="Weinstock G."/>
            <person name="Sodergren E."/>
            <person name="Clifton S."/>
            <person name="Fulton L."/>
            <person name="Fulton B."/>
            <person name="Courtney L."/>
            <person name="Fronick C."/>
            <person name="Harrison M."/>
            <person name="Strong C."/>
            <person name="Farmer C."/>
            <person name="Delahaunty K."/>
            <person name="Markovic C."/>
            <person name="Hall O."/>
            <person name="Minx P."/>
            <person name="Tomlinson C."/>
            <person name="Mitreva M."/>
            <person name="Nelson J."/>
            <person name="Hou S."/>
            <person name="Wollam A."/>
            <person name="Pepin K.H."/>
            <person name="Johnson M."/>
            <person name="Bhonagiri V."/>
            <person name="Nash W.E."/>
            <person name="Warren W."/>
            <person name="Chinwalla A."/>
            <person name="Mardis E.R."/>
            <person name="Wilson R.K."/>
        </authorList>
    </citation>
    <scope>NUCLEOTIDE SEQUENCE [LARGE SCALE GENOMIC DNA]</scope>
    <source>
        <strain evidence="1 2">DSM 13479</strain>
    </source>
</reference>
<dbReference type="Proteomes" id="UP000004968">
    <property type="component" value="Unassembled WGS sequence"/>
</dbReference>
<dbReference type="HOGENOM" id="CLU_3209356_0_0_9"/>
<evidence type="ECO:0000313" key="1">
    <source>
        <dbReference type="EMBL" id="EFC94875.1"/>
    </source>
</evidence>
<feature type="non-terminal residue" evidence="1">
    <location>
        <position position="45"/>
    </location>
</feature>
<organism evidence="1 2">
    <name type="scientific">Hungatella hathewayi DSM 13479</name>
    <dbReference type="NCBI Taxonomy" id="566550"/>
    <lineage>
        <taxon>Bacteria</taxon>
        <taxon>Bacillati</taxon>
        <taxon>Bacillota</taxon>
        <taxon>Clostridia</taxon>
        <taxon>Lachnospirales</taxon>
        <taxon>Lachnospiraceae</taxon>
        <taxon>Hungatella</taxon>
    </lineage>
</organism>
<gene>
    <name evidence="1" type="ORF">CLOSTHATH_06943</name>
</gene>
<dbReference type="EMBL" id="ACIO01000900">
    <property type="protein sequence ID" value="EFC94875.1"/>
    <property type="molecule type" value="Genomic_DNA"/>
</dbReference>
<name>D3ATI4_9FIRM</name>
<proteinExistence type="predicted"/>
<accession>D3ATI4</accession>
<sequence>MYFVAHPPRGGGYPSPPPPFKNELHFSRRSSRLHMIKKAHKEIPL</sequence>